<organism evidence="1 2">
    <name type="scientific">Pangasianodon gigas</name>
    <name type="common">Mekong giant catfish</name>
    <name type="synonym">Pangasius gigas</name>
    <dbReference type="NCBI Taxonomy" id="30993"/>
    <lineage>
        <taxon>Eukaryota</taxon>
        <taxon>Metazoa</taxon>
        <taxon>Chordata</taxon>
        <taxon>Craniata</taxon>
        <taxon>Vertebrata</taxon>
        <taxon>Euteleostomi</taxon>
        <taxon>Actinopterygii</taxon>
        <taxon>Neopterygii</taxon>
        <taxon>Teleostei</taxon>
        <taxon>Ostariophysi</taxon>
        <taxon>Siluriformes</taxon>
        <taxon>Pangasiidae</taxon>
        <taxon>Pangasianodon</taxon>
    </lineage>
</organism>
<comment type="caution">
    <text evidence="1">The sequence shown here is derived from an EMBL/GenBank/DDBJ whole genome shotgun (WGS) entry which is preliminary data.</text>
</comment>
<proteinExistence type="predicted"/>
<dbReference type="Proteomes" id="UP000829447">
    <property type="component" value="Linkage Group LG13"/>
</dbReference>
<gene>
    <name evidence="1" type="ORF">PGIGA_G00050860</name>
</gene>
<accession>A0ACC5X2N4</accession>
<dbReference type="EMBL" id="CM040466">
    <property type="protein sequence ID" value="MCI4385477.1"/>
    <property type="molecule type" value="Genomic_DNA"/>
</dbReference>
<reference evidence="1 2" key="1">
    <citation type="journal article" date="2022" name="bioRxiv">
        <title>An ancient truncated duplication of the anti-Mullerian hormone receptor type 2 gene is a potential conserved master sex determinant in the Pangasiidae catfish family.</title>
        <authorList>
            <person name="Wen M."/>
            <person name="Pan Q."/>
            <person name="Jouanno E."/>
            <person name="Montfort J."/>
            <person name="Zahm M."/>
            <person name="Cabau C."/>
            <person name="Klopp C."/>
            <person name="Iampietro C."/>
            <person name="Roques C."/>
            <person name="Bouchez O."/>
            <person name="Castinel A."/>
            <person name="Donnadieu C."/>
            <person name="Parrinello H."/>
            <person name="Poncet C."/>
            <person name="Belmonte E."/>
            <person name="Gautier V."/>
            <person name="Avarre J.-C."/>
            <person name="Dugue R."/>
            <person name="Gustiano R."/>
            <person name="Ha T.T.T."/>
            <person name="Campet M."/>
            <person name="Sriphairoj K."/>
            <person name="Ribolli J."/>
            <person name="de Almeida F.L."/>
            <person name="Desvignes T."/>
            <person name="Postlethwait J.H."/>
            <person name="Bucao C.F."/>
            <person name="Robinson-Rechavi M."/>
            <person name="Bobe J."/>
            <person name="Herpin A."/>
            <person name="Guiguen Y."/>
        </authorList>
    </citation>
    <scope>NUCLEOTIDE SEQUENCE [LARGE SCALE GENOMIC DNA]</scope>
    <source>
        <strain evidence="1">YG-Dec2019</strain>
    </source>
</reference>
<keyword evidence="2" id="KW-1185">Reference proteome</keyword>
<protein>
    <submittedName>
        <fullName evidence="1">Uncharacterized protein</fullName>
    </submittedName>
</protein>
<evidence type="ECO:0000313" key="2">
    <source>
        <dbReference type="Proteomes" id="UP000829447"/>
    </source>
</evidence>
<name>A0ACC5X2N4_PANGG</name>
<evidence type="ECO:0000313" key="1">
    <source>
        <dbReference type="EMBL" id="MCI4385477.1"/>
    </source>
</evidence>
<sequence length="277" mass="31428">MSRRSGVQSVFQFIPKVFSGVEERKAELRLQANGINSARCGVHTQAEQTPCFPGLLLSVTGCAERPHDPRLDDFYDATLWKTAPGAGLPCRMVAHGAVEDTSGTSADRRAPHLHSENRTHFRSFRSESDFKTIVETTSMLEESGFYWGPMTVEEAHHKLKKEPVGTFLIRDSQQKDVFFTLSYRAPSGPVSVRIHFQSSRFSLMGSKESFETLFQLLEHYSSSAKKSLQRPYRKQRVRSLQELCRKRIIETSGAQAIDQLPVNPVVKDFLRSFPYRL</sequence>